<evidence type="ECO:0000313" key="2">
    <source>
        <dbReference type="Proteomes" id="UP000823561"/>
    </source>
</evidence>
<gene>
    <name evidence="1" type="ORF">AALO_G00219490</name>
</gene>
<proteinExistence type="predicted"/>
<evidence type="ECO:0000313" key="1">
    <source>
        <dbReference type="EMBL" id="KAG5267235.1"/>
    </source>
</evidence>
<dbReference type="Proteomes" id="UP000823561">
    <property type="component" value="Chromosome 17"/>
</dbReference>
<organism evidence="1 2">
    <name type="scientific">Alosa alosa</name>
    <name type="common">allis shad</name>
    <dbReference type="NCBI Taxonomy" id="278164"/>
    <lineage>
        <taxon>Eukaryota</taxon>
        <taxon>Metazoa</taxon>
        <taxon>Chordata</taxon>
        <taxon>Craniata</taxon>
        <taxon>Vertebrata</taxon>
        <taxon>Euteleostomi</taxon>
        <taxon>Actinopterygii</taxon>
        <taxon>Neopterygii</taxon>
        <taxon>Teleostei</taxon>
        <taxon>Clupei</taxon>
        <taxon>Clupeiformes</taxon>
        <taxon>Clupeoidei</taxon>
        <taxon>Clupeidae</taxon>
        <taxon>Alosa</taxon>
    </lineage>
</organism>
<protein>
    <submittedName>
        <fullName evidence="1">Uncharacterized protein</fullName>
    </submittedName>
</protein>
<reference evidence="1 2" key="1">
    <citation type="submission" date="2020-10" db="EMBL/GenBank/DDBJ databases">
        <title>Chromosome-scale genome assembly of the Allis shad, Alosa alosa.</title>
        <authorList>
            <person name="Margot Z."/>
            <person name="Christophe K."/>
            <person name="Cabau C."/>
            <person name="Louis A."/>
            <person name="Berthelot C."/>
            <person name="Parey E."/>
            <person name="Roest Crollius H."/>
            <person name="Montfort J."/>
            <person name="Robinson-Rechavi M."/>
            <person name="Bucao C."/>
            <person name="Bouchez O."/>
            <person name="Gislard M."/>
            <person name="Lluch J."/>
            <person name="Milhes M."/>
            <person name="Lampietro C."/>
            <person name="Lopez Roques C."/>
            <person name="Donnadieu C."/>
            <person name="Braasch I."/>
            <person name="Desvignes T."/>
            <person name="Postlethwait J."/>
            <person name="Bobe J."/>
            <person name="Guiguen Y."/>
        </authorList>
    </citation>
    <scope>NUCLEOTIDE SEQUENCE [LARGE SCALE GENOMIC DNA]</scope>
    <source>
        <strain evidence="1">M-15738</strain>
        <tissue evidence="1">Blood</tissue>
    </source>
</reference>
<dbReference type="AlphaFoldDB" id="A0AAV6FXF0"/>
<dbReference type="EMBL" id="JADWDJ010000017">
    <property type="protein sequence ID" value="KAG5267235.1"/>
    <property type="molecule type" value="Genomic_DNA"/>
</dbReference>
<accession>A0AAV6FXF0</accession>
<keyword evidence="2" id="KW-1185">Reference proteome</keyword>
<sequence length="76" mass="8281">MPSLTQINLYPRLQISRIPGFQTAFSSTICRFISASPALAKGSGEMGNRGVKTCQRSIFCCAPSRWACSINTLIQP</sequence>
<comment type="caution">
    <text evidence="1">The sequence shown here is derived from an EMBL/GenBank/DDBJ whole genome shotgun (WGS) entry which is preliminary data.</text>
</comment>
<name>A0AAV6FXF0_9TELE</name>